<accession>A0ACC2T4R3</accession>
<dbReference type="Proteomes" id="UP001165960">
    <property type="component" value="Unassembled WGS sequence"/>
</dbReference>
<sequence>MHPVINHVQCLVAFQNLNLEEMCRFRIKIQHTHVTLVHQLNTSFHTVQKAAGSINKAASSAHYCVDEIVSQFNNQVVQVMAGILNSRGLTPQLVSDVTCNSINLANKVRFLAHQSTMDEIADQQYCEYHIHHVSILPLLGHFKDESLAFAFNSQNELASASGNMIVWFPDSAQLTHPTHACGK</sequence>
<gene>
    <name evidence="1" type="ORF">DSO57_1017358</name>
</gene>
<protein>
    <submittedName>
        <fullName evidence="1">Uncharacterized protein</fullName>
    </submittedName>
</protein>
<name>A0ACC2T4R3_9FUNG</name>
<comment type="caution">
    <text evidence="1">The sequence shown here is derived from an EMBL/GenBank/DDBJ whole genome shotgun (WGS) entry which is preliminary data.</text>
</comment>
<reference evidence="1" key="1">
    <citation type="submission" date="2022-04" db="EMBL/GenBank/DDBJ databases">
        <title>Genome of the entomopathogenic fungus Entomophthora muscae.</title>
        <authorList>
            <person name="Elya C."/>
            <person name="Lovett B.R."/>
            <person name="Lee E."/>
            <person name="Macias A.M."/>
            <person name="Hajek A.E."/>
            <person name="De Bivort B.L."/>
            <person name="Kasson M.T."/>
            <person name="De Fine Licht H.H."/>
            <person name="Stajich J.E."/>
        </authorList>
    </citation>
    <scope>NUCLEOTIDE SEQUENCE</scope>
    <source>
        <strain evidence="1">Berkeley</strain>
    </source>
</reference>
<organism evidence="1 2">
    <name type="scientific">Entomophthora muscae</name>
    <dbReference type="NCBI Taxonomy" id="34485"/>
    <lineage>
        <taxon>Eukaryota</taxon>
        <taxon>Fungi</taxon>
        <taxon>Fungi incertae sedis</taxon>
        <taxon>Zoopagomycota</taxon>
        <taxon>Entomophthoromycotina</taxon>
        <taxon>Entomophthoromycetes</taxon>
        <taxon>Entomophthorales</taxon>
        <taxon>Entomophthoraceae</taxon>
        <taxon>Entomophthora</taxon>
    </lineage>
</organism>
<dbReference type="EMBL" id="QTSX02003623">
    <property type="protein sequence ID" value="KAJ9069554.1"/>
    <property type="molecule type" value="Genomic_DNA"/>
</dbReference>
<evidence type="ECO:0000313" key="2">
    <source>
        <dbReference type="Proteomes" id="UP001165960"/>
    </source>
</evidence>
<proteinExistence type="predicted"/>
<keyword evidence="2" id="KW-1185">Reference proteome</keyword>
<evidence type="ECO:0000313" key="1">
    <source>
        <dbReference type="EMBL" id="KAJ9069554.1"/>
    </source>
</evidence>